<dbReference type="InterPro" id="IPR045864">
    <property type="entry name" value="aa-tRNA-synth_II/BPL/LPL"/>
</dbReference>
<dbReference type="SUPFAM" id="SSF55681">
    <property type="entry name" value="Class II aaRS and biotin synthetases"/>
    <property type="match status" value="1"/>
</dbReference>
<feature type="domain" description="Aminoacyl-transfer RNA synthetases class-II family profile" evidence="1">
    <location>
        <begin position="1"/>
        <end position="213"/>
    </location>
</feature>
<reference evidence="2" key="1">
    <citation type="submission" date="2021-06" db="EMBL/GenBank/DDBJ databases">
        <authorList>
            <person name="Gannon L."/>
            <person name="Redgwell R T."/>
            <person name="Michniewski S."/>
            <person name="Harrison D C."/>
            <person name="Millard A."/>
        </authorList>
    </citation>
    <scope>NUCLEOTIDE SEQUENCE</scope>
</reference>
<proteinExistence type="predicted"/>
<dbReference type="Gene3D" id="3.30.930.10">
    <property type="entry name" value="Bira Bifunctional Protein, Domain 2"/>
    <property type="match status" value="2"/>
</dbReference>
<evidence type="ECO:0000259" key="1">
    <source>
        <dbReference type="PROSITE" id="PS50862"/>
    </source>
</evidence>
<sequence length="219" mass="25124">MEIKINSTYKGTRILYGELSTYKRKLINKMIDILSEEGFTEIMIPIIQKEEVFEGKVGVENGNMMYTFKDMGNRDLCLSPEYTAVIQKLASEKFIYGRNQPKEEKVFYVSECFRGERPQNGRYRQFTQFGVEIINPTEDYSEYMIELSSKLMSIVTDDFEVNSDATRGLDYYKEGKGFEISCEKLGAQKQICGGGEYDGGIGFALGIDRLIIIEDKKEI</sequence>
<accession>A0A8D9FRJ8</accession>
<dbReference type="InterPro" id="IPR041715">
    <property type="entry name" value="HisRS-like_core"/>
</dbReference>
<dbReference type="Pfam" id="PF13393">
    <property type="entry name" value="tRNA-synt_His"/>
    <property type="match status" value="1"/>
</dbReference>
<dbReference type="PANTHER" id="PTHR43707:SF1">
    <property type="entry name" value="HISTIDINE--TRNA LIGASE, MITOCHONDRIAL-RELATED"/>
    <property type="match status" value="1"/>
</dbReference>
<dbReference type="EMBL" id="OU342829">
    <property type="protein sequence ID" value="CAG7581698.1"/>
    <property type="molecule type" value="Genomic_DNA"/>
</dbReference>
<evidence type="ECO:0000313" key="2">
    <source>
        <dbReference type="EMBL" id="CAG7581698.1"/>
    </source>
</evidence>
<dbReference type="EC" id="6.1.1.21" evidence="2"/>
<organism evidence="2">
    <name type="scientific">uncultured marine phage</name>
    <dbReference type="NCBI Taxonomy" id="707152"/>
    <lineage>
        <taxon>Viruses</taxon>
        <taxon>environmental samples</taxon>
    </lineage>
</organism>
<dbReference type="InterPro" id="IPR004516">
    <property type="entry name" value="HisRS/HisZ"/>
</dbReference>
<name>A0A8D9FRJ8_9VIRU</name>
<dbReference type="PANTHER" id="PTHR43707">
    <property type="entry name" value="HISTIDYL-TRNA SYNTHETASE"/>
    <property type="match status" value="1"/>
</dbReference>
<gene>
    <name evidence="2" type="primary">hisS</name>
    <name evidence="2" type="ORF">SLAVMIC_00985</name>
</gene>
<dbReference type="GO" id="GO:0004821">
    <property type="term" value="F:histidine-tRNA ligase activity"/>
    <property type="evidence" value="ECO:0007669"/>
    <property type="project" value="UniProtKB-EC"/>
</dbReference>
<protein>
    <submittedName>
        <fullName evidence="2">Histidine--tRNA ligase</fullName>
        <ecNumber evidence="2">6.1.1.21</ecNumber>
    </submittedName>
</protein>
<keyword evidence="2" id="KW-0436">Ligase</keyword>
<dbReference type="InterPro" id="IPR006195">
    <property type="entry name" value="aa-tRNA-synth_II"/>
</dbReference>
<dbReference type="PROSITE" id="PS50862">
    <property type="entry name" value="AA_TRNA_LIGASE_II"/>
    <property type="match status" value="1"/>
</dbReference>